<keyword evidence="3 7" id="KW-0812">Transmembrane</keyword>
<keyword evidence="2" id="KW-0813">Transport</keyword>
<evidence type="ECO:0000256" key="7">
    <source>
        <dbReference type="SAM" id="Phobius"/>
    </source>
</evidence>
<keyword evidence="5 7" id="KW-0472">Membrane</keyword>
<feature type="transmembrane region" description="Helical" evidence="7">
    <location>
        <begin position="470"/>
        <end position="486"/>
    </location>
</feature>
<dbReference type="PANTHER" id="PTHR43791">
    <property type="entry name" value="PERMEASE-RELATED"/>
    <property type="match status" value="1"/>
</dbReference>
<reference evidence="8" key="1">
    <citation type="submission" date="2023-06" db="EMBL/GenBank/DDBJ databases">
        <title>Genome-scale phylogeny and comparative genomics of the fungal order Sordariales.</title>
        <authorList>
            <consortium name="Lawrence Berkeley National Laboratory"/>
            <person name="Hensen N."/>
            <person name="Bonometti L."/>
            <person name="Westerberg I."/>
            <person name="Brannstrom I.O."/>
            <person name="Guillou S."/>
            <person name="Cros-Aarteil S."/>
            <person name="Calhoun S."/>
            <person name="Haridas S."/>
            <person name="Kuo A."/>
            <person name="Mondo S."/>
            <person name="Pangilinan J."/>
            <person name="Riley R."/>
            <person name="LaButti K."/>
            <person name="Andreopoulos B."/>
            <person name="Lipzen A."/>
            <person name="Chen C."/>
            <person name="Yanf M."/>
            <person name="Daum C."/>
            <person name="Ng V."/>
            <person name="Clum A."/>
            <person name="Steindorff A."/>
            <person name="Ohm R."/>
            <person name="Martin F."/>
            <person name="Silar P."/>
            <person name="Natvig D."/>
            <person name="Lalanne C."/>
            <person name="Gautier V."/>
            <person name="Ament-velasquez S.L."/>
            <person name="Kruys A."/>
            <person name="Hutchinson M.I."/>
            <person name="Powell A.J."/>
            <person name="Barry K."/>
            <person name="Miller A.N."/>
            <person name="Grigoriev I.V."/>
            <person name="Debuchy R."/>
            <person name="Gladieux P."/>
            <person name="Thoren M.H."/>
            <person name="Johannesson H."/>
        </authorList>
    </citation>
    <scope>NUCLEOTIDE SEQUENCE</scope>
    <source>
        <strain evidence="8">SMH3187-1</strain>
    </source>
</reference>
<comment type="caution">
    <text evidence="8">The sequence shown here is derived from an EMBL/GenBank/DDBJ whole genome shotgun (WGS) entry which is preliminary data.</text>
</comment>
<feature type="transmembrane region" description="Helical" evidence="7">
    <location>
        <begin position="298"/>
        <end position="318"/>
    </location>
</feature>
<feature type="region of interest" description="Disordered" evidence="6">
    <location>
        <begin position="1"/>
        <end position="49"/>
    </location>
</feature>
<evidence type="ECO:0000256" key="1">
    <source>
        <dbReference type="ARBA" id="ARBA00004141"/>
    </source>
</evidence>
<dbReference type="FunFam" id="1.20.1250.20:FF:000106">
    <property type="entry name" value="MFS transporter, putative"/>
    <property type="match status" value="1"/>
</dbReference>
<dbReference type="EMBL" id="JAUKUD010000003">
    <property type="protein sequence ID" value="KAK0748947.1"/>
    <property type="molecule type" value="Genomic_DNA"/>
</dbReference>
<dbReference type="AlphaFoldDB" id="A0AA40F0M1"/>
<dbReference type="InterPro" id="IPR011701">
    <property type="entry name" value="MFS"/>
</dbReference>
<dbReference type="GO" id="GO:0022857">
    <property type="term" value="F:transmembrane transporter activity"/>
    <property type="evidence" value="ECO:0007669"/>
    <property type="project" value="InterPro"/>
</dbReference>
<name>A0AA40F0M1_9PEZI</name>
<gene>
    <name evidence="8" type="ORF">B0T18DRAFT_459671</name>
</gene>
<dbReference type="SUPFAM" id="SSF103473">
    <property type="entry name" value="MFS general substrate transporter"/>
    <property type="match status" value="1"/>
</dbReference>
<proteinExistence type="predicted"/>
<dbReference type="Proteomes" id="UP001172155">
    <property type="component" value="Unassembled WGS sequence"/>
</dbReference>
<feature type="transmembrane region" description="Helical" evidence="7">
    <location>
        <begin position="539"/>
        <end position="558"/>
    </location>
</feature>
<sequence length="598" mass="66745">MPPIVPLYGSFGNSSANGRPRSRSRLTDDENDRLEEWKEPDDDASEDGDVTAALLGGGGPLGVPEPRRGSFFWASEDKGKGLDLDGIATQPSVFDDSNLASQYHPKPEWENYHRFDPSARWTWREERALVRKIDLRIMLWTCLMFCALEMDRANIRQAITDDLLPELGLGTNDYNTGNSLFALFFLLAELPSQLISKHLGPDRWIPAQMVLWSAVAASQFLLAGRTGYLVSRALLGLLQGGFIPTVVLYLSYFYTASELGVRMGFFWAAMVVADMAAAFSAFGLLHLRGVGGYSGWRWLFLVEGVVTLVFGLLSFGLMPAGPTQTASWFRGKKGWFTAREEVILVNRVIRDDPSKGGMHNREGLTLKLLWKSLSDYDLWPLYLIGLTNHIPYATPTSYLTLTLKGMGFSTFQTNLLVIPSQLLHILNMLLLTHLSQVLNQLALTAVLPQFWALPFLLFLRLVDPSSTSKWTIWLVMTLFLGSPYAHPIQVGWVSRNANAVRSRAVGAAMYNMCVQGGGIIASNIYRQDDAPAYQRGNTVLLAIVGFNIVVYLSTKAYYVRRNGKKDEVWGGMSEAERFRYLATTQDGGNKRLDFQFAS</sequence>
<feature type="transmembrane region" description="Helical" evidence="7">
    <location>
        <begin position="266"/>
        <end position="286"/>
    </location>
</feature>
<keyword evidence="9" id="KW-1185">Reference proteome</keyword>
<feature type="transmembrane region" description="Helical" evidence="7">
    <location>
        <begin position="437"/>
        <end position="458"/>
    </location>
</feature>
<evidence type="ECO:0000313" key="9">
    <source>
        <dbReference type="Proteomes" id="UP001172155"/>
    </source>
</evidence>
<evidence type="ECO:0000256" key="5">
    <source>
        <dbReference type="ARBA" id="ARBA00023136"/>
    </source>
</evidence>
<evidence type="ECO:0000256" key="3">
    <source>
        <dbReference type="ARBA" id="ARBA00022692"/>
    </source>
</evidence>
<evidence type="ECO:0000256" key="6">
    <source>
        <dbReference type="SAM" id="MobiDB-lite"/>
    </source>
</evidence>
<feature type="transmembrane region" description="Helical" evidence="7">
    <location>
        <begin position="204"/>
        <end position="222"/>
    </location>
</feature>
<comment type="subcellular location">
    <subcellularLocation>
        <location evidence="1">Membrane</location>
        <topology evidence="1">Multi-pass membrane protein</topology>
    </subcellularLocation>
</comment>
<dbReference type="PANTHER" id="PTHR43791:SF65">
    <property type="entry name" value="MAJOR FACILITATOR SUPERFAMILY (MFS) PROFILE DOMAIN-CONTAINING PROTEIN-RELATED"/>
    <property type="match status" value="1"/>
</dbReference>
<dbReference type="FunFam" id="1.20.1250.20:FF:000247">
    <property type="entry name" value="MFS general substrate transporter"/>
    <property type="match status" value="1"/>
</dbReference>
<feature type="compositionally biased region" description="Acidic residues" evidence="6">
    <location>
        <begin position="29"/>
        <end position="49"/>
    </location>
</feature>
<accession>A0AA40F0M1</accession>
<evidence type="ECO:0000256" key="2">
    <source>
        <dbReference type="ARBA" id="ARBA00022448"/>
    </source>
</evidence>
<organism evidence="8 9">
    <name type="scientific">Schizothecium vesticola</name>
    <dbReference type="NCBI Taxonomy" id="314040"/>
    <lineage>
        <taxon>Eukaryota</taxon>
        <taxon>Fungi</taxon>
        <taxon>Dikarya</taxon>
        <taxon>Ascomycota</taxon>
        <taxon>Pezizomycotina</taxon>
        <taxon>Sordariomycetes</taxon>
        <taxon>Sordariomycetidae</taxon>
        <taxon>Sordariales</taxon>
        <taxon>Schizotheciaceae</taxon>
        <taxon>Schizothecium</taxon>
    </lineage>
</organism>
<protein>
    <submittedName>
        <fullName evidence="8">Major facilitator superfamily domain-containing protein</fullName>
    </submittedName>
</protein>
<dbReference type="InterPro" id="IPR036259">
    <property type="entry name" value="MFS_trans_sf"/>
</dbReference>
<dbReference type="GO" id="GO:0016020">
    <property type="term" value="C:membrane"/>
    <property type="evidence" value="ECO:0007669"/>
    <property type="project" value="UniProtKB-SubCell"/>
</dbReference>
<evidence type="ECO:0000256" key="4">
    <source>
        <dbReference type="ARBA" id="ARBA00022989"/>
    </source>
</evidence>
<keyword evidence="4 7" id="KW-1133">Transmembrane helix</keyword>
<evidence type="ECO:0000313" key="8">
    <source>
        <dbReference type="EMBL" id="KAK0748947.1"/>
    </source>
</evidence>
<feature type="transmembrane region" description="Helical" evidence="7">
    <location>
        <begin position="234"/>
        <end position="254"/>
    </location>
</feature>
<dbReference type="Gene3D" id="1.20.1250.20">
    <property type="entry name" value="MFS general substrate transporter like domains"/>
    <property type="match status" value="1"/>
</dbReference>
<dbReference type="Pfam" id="PF07690">
    <property type="entry name" value="MFS_1"/>
    <property type="match status" value="1"/>
</dbReference>